<sequence length="193" mass="22188">MNGSLGELLPDASKEARGLLKISREMKSYGNESRQVCQIAQEVLWMSIEKPTTIFPIKVSRRPPILLQGKNIKFENEFKYLGLVIDYKLSWSPHSDYVRNKQQEGYFRTDLVTEPGQMTRTTPELAPPLQRSTPTKKGERLATAYDLTCNRPHTRRIFSGIWFRTWNPPAPKAETLPLGHCGLRKEEGWKSIK</sequence>
<name>A0A4Y2E5T0_ARAVE</name>
<protein>
    <submittedName>
        <fullName evidence="2">Uncharacterized protein</fullName>
    </submittedName>
</protein>
<accession>A0A4Y2E5T0</accession>
<dbReference type="AlphaFoldDB" id="A0A4Y2E5T0"/>
<proteinExistence type="predicted"/>
<gene>
    <name evidence="2" type="ORF">AVEN_254016_1</name>
</gene>
<keyword evidence="3" id="KW-1185">Reference proteome</keyword>
<dbReference type="EMBL" id="BGPR01000520">
    <property type="protein sequence ID" value="GBM24502.1"/>
    <property type="molecule type" value="Genomic_DNA"/>
</dbReference>
<organism evidence="2 3">
    <name type="scientific">Araneus ventricosus</name>
    <name type="common">Orbweaver spider</name>
    <name type="synonym">Epeira ventricosa</name>
    <dbReference type="NCBI Taxonomy" id="182803"/>
    <lineage>
        <taxon>Eukaryota</taxon>
        <taxon>Metazoa</taxon>
        <taxon>Ecdysozoa</taxon>
        <taxon>Arthropoda</taxon>
        <taxon>Chelicerata</taxon>
        <taxon>Arachnida</taxon>
        <taxon>Araneae</taxon>
        <taxon>Araneomorphae</taxon>
        <taxon>Entelegynae</taxon>
        <taxon>Araneoidea</taxon>
        <taxon>Araneidae</taxon>
        <taxon>Araneus</taxon>
    </lineage>
</organism>
<reference evidence="2 3" key="1">
    <citation type="journal article" date="2019" name="Sci. Rep.">
        <title>Orb-weaving spider Araneus ventricosus genome elucidates the spidroin gene catalogue.</title>
        <authorList>
            <person name="Kono N."/>
            <person name="Nakamura H."/>
            <person name="Ohtoshi R."/>
            <person name="Moran D.A.P."/>
            <person name="Shinohara A."/>
            <person name="Yoshida Y."/>
            <person name="Fujiwara M."/>
            <person name="Mori M."/>
            <person name="Tomita M."/>
            <person name="Arakawa K."/>
        </authorList>
    </citation>
    <scope>NUCLEOTIDE SEQUENCE [LARGE SCALE GENOMIC DNA]</scope>
</reference>
<feature type="region of interest" description="Disordered" evidence="1">
    <location>
        <begin position="117"/>
        <end position="137"/>
    </location>
</feature>
<evidence type="ECO:0000313" key="2">
    <source>
        <dbReference type="EMBL" id="GBM24502.1"/>
    </source>
</evidence>
<evidence type="ECO:0000256" key="1">
    <source>
        <dbReference type="SAM" id="MobiDB-lite"/>
    </source>
</evidence>
<dbReference type="Proteomes" id="UP000499080">
    <property type="component" value="Unassembled WGS sequence"/>
</dbReference>
<evidence type="ECO:0000313" key="3">
    <source>
        <dbReference type="Proteomes" id="UP000499080"/>
    </source>
</evidence>
<comment type="caution">
    <text evidence="2">The sequence shown here is derived from an EMBL/GenBank/DDBJ whole genome shotgun (WGS) entry which is preliminary data.</text>
</comment>